<dbReference type="STRING" id="1836467.BTR34_17800"/>
<reference evidence="2" key="1">
    <citation type="submission" date="2016-06" db="EMBL/GenBank/DDBJ databases">
        <authorList>
            <person name="Zhan P."/>
        </authorList>
    </citation>
    <scope>NUCLEOTIDE SEQUENCE [LARGE SCALE GENOMIC DNA]</scope>
    <source>
        <strain evidence="2">T28</strain>
    </source>
</reference>
<accession>A0A1B7Z866</accession>
<evidence type="ECO:0008006" key="3">
    <source>
        <dbReference type="Google" id="ProtNLM"/>
    </source>
</evidence>
<dbReference type="EMBL" id="LZFP01000012">
    <property type="protein sequence ID" value="OBR38928.1"/>
    <property type="molecule type" value="Genomic_DNA"/>
</dbReference>
<dbReference type="RefSeq" id="WP_068484748.1">
    <property type="nucleotide sequence ID" value="NZ_CP018760.1"/>
</dbReference>
<dbReference type="KEGG" id="mart:BTR34_17800"/>
<evidence type="ECO:0000313" key="2">
    <source>
        <dbReference type="Proteomes" id="UP000092164"/>
    </source>
</evidence>
<gene>
    <name evidence="1" type="ORF">A9200_04480</name>
</gene>
<keyword evidence="2" id="KW-1185">Reference proteome</keyword>
<protein>
    <recommendedName>
        <fullName evidence="3">Gingipain domain-containing protein</fullName>
    </recommendedName>
</protein>
<comment type="caution">
    <text evidence="1">The sequence shown here is derived from an EMBL/GenBank/DDBJ whole genome shotgun (WGS) entry which is preliminary data.</text>
</comment>
<name>A0A1B7Z866_9FLAO</name>
<organism evidence="1 2">
    <name type="scientific">Maribacter hydrothermalis</name>
    <dbReference type="NCBI Taxonomy" id="1836467"/>
    <lineage>
        <taxon>Bacteria</taxon>
        <taxon>Pseudomonadati</taxon>
        <taxon>Bacteroidota</taxon>
        <taxon>Flavobacteriia</taxon>
        <taxon>Flavobacteriales</taxon>
        <taxon>Flavobacteriaceae</taxon>
        <taxon>Maribacter</taxon>
    </lineage>
</organism>
<dbReference type="OrthoDB" id="1442264at2"/>
<proteinExistence type="predicted"/>
<dbReference type="AlphaFoldDB" id="A0A1B7Z866"/>
<sequence>MVDIIGLFDNQDETLGLFFNLCYEDLNIFLNDSSLNISYYDSSKINEVAVAIITEPLEKFILLAYSHGGENELVKNGNIPYISTKINIDKFKNTLFYTCSCHTGKVLGDELINNGTLSYIGYKDKFEVWGFNMNPYIECANYGMKLFFTNISTDDIIPLMKSKYNEHIDNYENDIFGAAMLVANRNGLVQKGNNISIADLN</sequence>
<evidence type="ECO:0000313" key="1">
    <source>
        <dbReference type="EMBL" id="OBR38928.1"/>
    </source>
</evidence>
<dbReference type="Proteomes" id="UP000092164">
    <property type="component" value="Unassembled WGS sequence"/>
</dbReference>